<dbReference type="Proteomes" id="UP000257016">
    <property type="component" value="Unassembled WGS sequence"/>
</dbReference>
<gene>
    <name evidence="2" type="ORF">CBM2586_B10220</name>
</gene>
<dbReference type="EMBL" id="OFSN01000015">
    <property type="protein sequence ID" value="SOY65625.1"/>
    <property type="molecule type" value="Genomic_DNA"/>
</dbReference>
<dbReference type="SUPFAM" id="SSF47413">
    <property type="entry name" value="lambda repressor-like DNA-binding domains"/>
    <property type="match status" value="1"/>
</dbReference>
<dbReference type="Pfam" id="PF15943">
    <property type="entry name" value="YdaS_toxin"/>
    <property type="match status" value="1"/>
</dbReference>
<accession>A0A975XCH9</accession>
<evidence type="ECO:0000313" key="2">
    <source>
        <dbReference type="EMBL" id="SOY65625.1"/>
    </source>
</evidence>
<dbReference type="Gene3D" id="1.10.260.40">
    <property type="entry name" value="lambda repressor-like DNA-binding domains"/>
    <property type="match status" value="1"/>
</dbReference>
<dbReference type="InterPro" id="IPR031856">
    <property type="entry name" value="YdaS_toxin-like"/>
</dbReference>
<protein>
    <recommendedName>
        <fullName evidence="4">Helix-turn-helix domain-containing protein</fullName>
    </recommendedName>
</protein>
<evidence type="ECO:0000313" key="3">
    <source>
        <dbReference type="Proteomes" id="UP000257016"/>
    </source>
</evidence>
<name>A0A975XCH9_9BURK</name>
<dbReference type="AlphaFoldDB" id="A0A975XCH9"/>
<evidence type="ECO:0008006" key="4">
    <source>
        <dbReference type="Google" id="ProtNLM"/>
    </source>
</evidence>
<reference evidence="2 3" key="1">
    <citation type="submission" date="2018-01" db="EMBL/GenBank/DDBJ databases">
        <authorList>
            <person name="Clerissi C."/>
        </authorList>
    </citation>
    <scope>NUCLEOTIDE SEQUENCE [LARGE SCALE GENOMIC DNA]</scope>
    <source>
        <strain evidence="2">Cupriavidus taiwanensis LMG 19430</strain>
    </source>
</reference>
<organism evidence="2 3">
    <name type="scientific">Cupriavidus taiwanensis</name>
    <dbReference type="NCBI Taxonomy" id="164546"/>
    <lineage>
        <taxon>Bacteria</taxon>
        <taxon>Pseudomonadati</taxon>
        <taxon>Pseudomonadota</taxon>
        <taxon>Betaproteobacteria</taxon>
        <taxon>Burkholderiales</taxon>
        <taxon>Burkholderiaceae</taxon>
        <taxon>Cupriavidus</taxon>
    </lineage>
</organism>
<comment type="caution">
    <text evidence="2">The sequence shown here is derived from an EMBL/GenBank/DDBJ whole genome shotgun (WGS) entry which is preliminary data.</text>
</comment>
<dbReference type="InterPro" id="IPR010982">
    <property type="entry name" value="Lambda_DNA-bd_dom_sf"/>
</dbReference>
<dbReference type="GO" id="GO:0003677">
    <property type="term" value="F:DNA binding"/>
    <property type="evidence" value="ECO:0007669"/>
    <property type="project" value="InterPro"/>
</dbReference>
<sequence length="100" mass="11013">MRAIDKAIQIVGGKSSLARAIGVSPQMVSQWARAVKPKPIPVTRCIAIEQATGGEVTRKDLRPDDWHLIWPEFIAANEQIKASDDVQPPVGTSSRNRKKK</sequence>
<evidence type="ECO:0000256" key="1">
    <source>
        <dbReference type="SAM" id="MobiDB-lite"/>
    </source>
</evidence>
<feature type="region of interest" description="Disordered" evidence="1">
    <location>
        <begin position="80"/>
        <end position="100"/>
    </location>
</feature>
<proteinExistence type="predicted"/>